<dbReference type="PROSITE" id="PS50088">
    <property type="entry name" value="ANK_REPEAT"/>
    <property type="match status" value="1"/>
</dbReference>
<gene>
    <name evidence="3" type="ORF">ANN_00010</name>
</gene>
<accession>A0ABQ8TTF2</accession>
<keyword evidence="1" id="KW-0040">ANK repeat</keyword>
<dbReference type="InterPro" id="IPR002110">
    <property type="entry name" value="Ankyrin_rpt"/>
</dbReference>
<dbReference type="InterPro" id="IPR007111">
    <property type="entry name" value="NACHT_NTPase"/>
</dbReference>
<name>A0ABQ8TTF2_PERAM</name>
<feature type="repeat" description="ANK" evidence="1">
    <location>
        <begin position="382"/>
        <end position="423"/>
    </location>
</feature>
<keyword evidence="4" id="KW-1185">Reference proteome</keyword>
<dbReference type="SUPFAM" id="SSF48403">
    <property type="entry name" value="Ankyrin repeat"/>
    <property type="match status" value="1"/>
</dbReference>
<protein>
    <recommendedName>
        <fullName evidence="2">NACHT domain-containing protein</fullName>
    </recommendedName>
</protein>
<reference evidence="3 4" key="1">
    <citation type="journal article" date="2022" name="Allergy">
        <title>Genome assembly and annotation of Periplaneta americana reveal a comprehensive cockroach allergen profile.</title>
        <authorList>
            <person name="Wang L."/>
            <person name="Xiong Q."/>
            <person name="Saelim N."/>
            <person name="Wang L."/>
            <person name="Nong W."/>
            <person name="Wan A.T."/>
            <person name="Shi M."/>
            <person name="Liu X."/>
            <person name="Cao Q."/>
            <person name="Hui J.H.L."/>
            <person name="Sookrung N."/>
            <person name="Leung T.F."/>
            <person name="Tungtrongchitr A."/>
            <person name="Tsui S.K.W."/>
        </authorList>
    </citation>
    <scope>NUCLEOTIDE SEQUENCE [LARGE SCALE GENOMIC DNA]</scope>
    <source>
        <strain evidence="3">PWHHKU_190912</strain>
    </source>
</reference>
<dbReference type="InterPro" id="IPR036770">
    <property type="entry name" value="Ankyrin_rpt-contain_sf"/>
</dbReference>
<evidence type="ECO:0000259" key="2">
    <source>
        <dbReference type="Pfam" id="PF05729"/>
    </source>
</evidence>
<dbReference type="InterPro" id="IPR027417">
    <property type="entry name" value="P-loop_NTPase"/>
</dbReference>
<dbReference type="Pfam" id="PF00023">
    <property type="entry name" value="Ank"/>
    <property type="match status" value="1"/>
</dbReference>
<evidence type="ECO:0000313" key="4">
    <source>
        <dbReference type="Proteomes" id="UP001148838"/>
    </source>
</evidence>
<evidence type="ECO:0000256" key="1">
    <source>
        <dbReference type="PROSITE-ProRule" id="PRU00023"/>
    </source>
</evidence>
<dbReference type="EMBL" id="JAJSOF020000003">
    <property type="protein sequence ID" value="KAJ4448620.1"/>
    <property type="molecule type" value="Genomic_DNA"/>
</dbReference>
<organism evidence="3 4">
    <name type="scientific">Periplaneta americana</name>
    <name type="common">American cockroach</name>
    <name type="synonym">Blatta americana</name>
    <dbReference type="NCBI Taxonomy" id="6978"/>
    <lineage>
        <taxon>Eukaryota</taxon>
        <taxon>Metazoa</taxon>
        <taxon>Ecdysozoa</taxon>
        <taxon>Arthropoda</taxon>
        <taxon>Hexapoda</taxon>
        <taxon>Insecta</taxon>
        <taxon>Pterygota</taxon>
        <taxon>Neoptera</taxon>
        <taxon>Polyneoptera</taxon>
        <taxon>Dictyoptera</taxon>
        <taxon>Blattodea</taxon>
        <taxon>Blattoidea</taxon>
        <taxon>Blattidae</taxon>
        <taxon>Blattinae</taxon>
        <taxon>Periplaneta</taxon>
    </lineage>
</organism>
<proteinExistence type="predicted"/>
<dbReference type="Proteomes" id="UP001148838">
    <property type="component" value="Unassembled WGS sequence"/>
</dbReference>
<feature type="domain" description="NACHT" evidence="2">
    <location>
        <begin position="235"/>
        <end position="352"/>
    </location>
</feature>
<comment type="caution">
    <text evidence="3">The sequence shown here is derived from an EMBL/GenBank/DDBJ whole genome shotgun (WGS) entry which is preliminary data.</text>
</comment>
<evidence type="ECO:0000313" key="3">
    <source>
        <dbReference type="EMBL" id="KAJ4448620.1"/>
    </source>
</evidence>
<sequence length="444" mass="50325">MGESRNAYRVLVGRPEGKRSLGRPRRRWEDNITMDLREVGYDDRDWINLAQDRDRWRAYLRAAMNLRASNAEIPENNPLNTESSTSEHPKCAVLGDILQEDLEYYIPRVLQITDVVNRDILSHSATESQVTFAISGSSHGELQEAVPRNKMVYTMETWQDGRQSENGSVCVAINSEDDFLKLLNTTDNVHWLHDEKNEFKWKHSKGDMDIICKNLKNSVSVYKDVKSLTDISHRVAIVSAESGMGKSTFLSHLAQATEKISPPVNIFVLDLTQHHEKLSEIQKELNVVDFLVETIGATPEEKDTLKCKLQKMEDVCVVVDGYSEIDSNFSENVILLLQKLLATKLRKLWIAVEPELILNRDVAIVERYLSDAKFDVNLKDEGGRTVLHMAVTNCASMLQTNDVTIELLGMLLEHGADPSVEDKVFRWRPLRLADKIGVSPLVIG</sequence>
<dbReference type="SUPFAM" id="SSF52540">
    <property type="entry name" value="P-loop containing nucleoside triphosphate hydrolases"/>
    <property type="match status" value="1"/>
</dbReference>
<dbReference type="Pfam" id="PF05729">
    <property type="entry name" value="NACHT"/>
    <property type="match status" value="1"/>
</dbReference>
<dbReference type="Gene3D" id="3.40.50.300">
    <property type="entry name" value="P-loop containing nucleotide triphosphate hydrolases"/>
    <property type="match status" value="1"/>
</dbReference>
<dbReference type="Gene3D" id="1.25.40.20">
    <property type="entry name" value="Ankyrin repeat-containing domain"/>
    <property type="match status" value="1"/>
</dbReference>